<sequence length="611" mass="69213">MKAISKHIISLIAILVCSVAQSQISPGDLSTAHSKLEGMSNCTQCHELGAKVTNQKCLDCHTEIKSLINQNKGFHANSKVESQDCRKCHSEHHGRNFEMIRFDTKTFNHNQTGYELEGAHNKVDCRQCHTPENISDSKLKKRKGTYLGLDNKCLSCHEDFHQGALPNNCLQCHSMEAFTPVKKFDHDQADFKLRGKHTTVDCKECHKVTIKNGKEFQQFTGMPFEDCKSCHKDPHNNQLPGNCAQCHTETSFTTLIGKGNFNHSRTGFDLKGKHKTVDCFSCHTKTSSPTQVFQDKSAVEENNCVQCHKDPHENKYGQDCAKCHREESFTAMKDMDFFDHSITDYPLEGKHIEVDCRKCHVESFSAPINFSECKTCHQDYHQGEFAANGVSPDCKECHTLDKGFGHTSFTISDHQKSDFPLEGAHLATPCFACHVDEAKNQWTFTNLGNECIDCHSNIHKGFLNEKYMPKNDCASCHGNESWDLINFDHSKTNWPLTGKHNQVSCRKCHFEISSSNEVISQNFSTLDTDCASCHDNIHGENFAVNGITECSRCHVTNSWFPEKFDHNKTRFPLTGKHEEVDCKVCHEVHNEKEAPIVIYKLNKLDCKDCHS</sequence>
<evidence type="ECO:0000313" key="3">
    <source>
        <dbReference type="EMBL" id="QQX78097.1"/>
    </source>
</evidence>
<protein>
    <submittedName>
        <fullName evidence="3">Cytochrome c3 family protein</fullName>
    </submittedName>
</protein>
<evidence type="ECO:0000313" key="4">
    <source>
        <dbReference type="Proteomes" id="UP000629420"/>
    </source>
</evidence>
<dbReference type="Gene3D" id="3.90.10.10">
    <property type="entry name" value="Cytochrome C3"/>
    <property type="match status" value="5"/>
</dbReference>
<dbReference type="InterPro" id="IPR036280">
    <property type="entry name" value="Multihaem_cyt_sf"/>
</dbReference>
<evidence type="ECO:0000256" key="1">
    <source>
        <dbReference type="ARBA" id="ARBA00022729"/>
    </source>
</evidence>
<name>A0ABX7DWK1_9FLAO</name>
<organism evidence="3 4">
    <name type="scientific">Aequorivita iocasae</name>
    <dbReference type="NCBI Taxonomy" id="2803865"/>
    <lineage>
        <taxon>Bacteria</taxon>
        <taxon>Pseudomonadati</taxon>
        <taxon>Bacteroidota</taxon>
        <taxon>Flavobacteriia</taxon>
        <taxon>Flavobacteriales</taxon>
        <taxon>Flavobacteriaceae</taxon>
        <taxon>Aequorivita</taxon>
    </lineage>
</organism>
<proteinExistence type="predicted"/>
<accession>A0ABX7DWK1</accession>
<evidence type="ECO:0000256" key="2">
    <source>
        <dbReference type="SAM" id="SignalP"/>
    </source>
</evidence>
<feature type="signal peptide" evidence="2">
    <location>
        <begin position="1"/>
        <end position="22"/>
    </location>
</feature>
<dbReference type="InterPro" id="IPR051829">
    <property type="entry name" value="Multiheme_Cytochr_ET"/>
</dbReference>
<dbReference type="Gene3D" id="1.10.287.3080">
    <property type="match status" value="1"/>
</dbReference>
<feature type="chain" id="PRO_5045698148" evidence="2">
    <location>
        <begin position="23"/>
        <end position="611"/>
    </location>
</feature>
<keyword evidence="4" id="KW-1185">Reference proteome</keyword>
<dbReference type="SUPFAM" id="SSF48695">
    <property type="entry name" value="Multiheme cytochromes"/>
    <property type="match status" value="2"/>
</dbReference>
<dbReference type="RefSeq" id="WP_202337915.1">
    <property type="nucleotide sequence ID" value="NZ_CP068439.1"/>
</dbReference>
<dbReference type="PANTHER" id="PTHR35038:SF6">
    <property type="entry name" value="SURFACE LOCALIZED DECAHEME CYTOCHROME C LIPOPROTEIN"/>
    <property type="match status" value="1"/>
</dbReference>
<reference evidence="3 4" key="1">
    <citation type="submission" date="2021-01" db="EMBL/GenBank/DDBJ databases">
        <title>Aequorivita sp. strain KX20305, a bacterium isolated from the sediment collected at a cold seep field in South China Sea.</title>
        <authorList>
            <person name="Zhang H."/>
            <person name="Li C."/>
        </authorList>
    </citation>
    <scope>NUCLEOTIDE SEQUENCE [LARGE SCALE GENOMIC DNA]</scope>
    <source>
        <strain evidence="3 4">KX20305</strain>
    </source>
</reference>
<keyword evidence="1 2" id="KW-0732">Signal</keyword>
<dbReference type="EMBL" id="CP068439">
    <property type="protein sequence ID" value="QQX78097.1"/>
    <property type="molecule type" value="Genomic_DNA"/>
</dbReference>
<dbReference type="PANTHER" id="PTHR35038">
    <property type="entry name" value="DISSIMILATORY SULFITE REDUCTASE SIRA"/>
    <property type="match status" value="1"/>
</dbReference>
<dbReference type="CDD" id="cd08168">
    <property type="entry name" value="Cytochrom_C3"/>
    <property type="match status" value="1"/>
</dbReference>
<gene>
    <name evidence="3" type="ORF">JK629_07520</name>
</gene>
<dbReference type="Proteomes" id="UP000629420">
    <property type="component" value="Chromosome"/>
</dbReference>